<feature type="compositionally biased region" description="Low complexity" evidence="9">
    <location>
        <begin position="237"/>
        <end position="269"/>
    </location>
</feature>
<protein>
    <recommendedName>
        <fullName evidence="1">non-specific serine/threonine protein kinase</fullName>
        <ecNumber evidence="1">2.7.11.1</ecNumber>
    </recommendedName>
</protein>
<feature type="compositionally biased region" description="Low complexity" evidence="9">
    <location>
        <begin position="172"/>
        <end position="183"/>
    </location>
</feature>
<feature type="compositionally biased region" description="Acidic residues" evidence="9">
    <location>
        <begin position="366"/>
        <end position="378"/>
    </location>
</feature>
<feature type="region of interest" description="Disordered" evidence="9">
    <location>
        <begin position="57"/>
        <end position="83"/>
    </location>
</feature>
<dbReference type="InterPro" id="IPR000719">
    <property type="entry name" value="Prot_kinase_dom"/>
</dbReference>
<dbReference type="EMBL" id="JALLBG020000101">
    <property type="protein sequence ID" value="KAL3764821.1"/>
    <property type="molecule type" value="Genomic_DNA"/>
</dbReference>
<dbReference type="PANTHER" id="PTHR47634:SF9">
    <property type="entry name" value="PROTEIN KINASE DOMAIN-CONTAINING PROTEIN-RELATED"/>
    <property type="match status" value="1"/>
</dbReference>
<keyword evidence="12" id="KW-1185">Reference proteome</keyword>
<gene>
    <name evidence="11" type="ORF">ACHAWU_006238</name>
</gene>
<dbReference type="GO" id="GO:0005524">
    <property type="term" value="F:ATP binding"/>
    <property type="evidence" value="ECO:0007669"/>
    <property type="project" value="UniProtKB-KW"/>
</dbReference>
<sequence length="1013" mass="108419">MSMLFGKKKNPSNNNNPMNKKMGASSTPTAADELSNLSPTSYAYHFDALDQVVAAASTSATPRTTNINGKSSGGISGISGGQNSNFEYATPRLVTEMESLSLSNNNNNASTPSSSSSFSNNISSGGKKNPKMMKKKTQNSNSNIIDFDDSDGVFEDDDDDNMRTTPTDSDRGSSQAAGSSSGGKNKSHWKAGWNKKKGGSSGMAAGGTAGRKKKFTMSIGGGSTGSSRKGGAGSGYGSDYSGGSSYAASTNSRSNASASSRSMLSNSKRLGQVVGRRRGGGGGGGKGHSASSGLSSSASSSGSRSRSSSSSMGDAYDDASVVTTESETEDAMGGTVASGKGKKKGDESGGGGNKKLASSTGHGSDSAEDYTDDEDEGESGYKPGGYHPVKIGEVYNQRLKKRLKRKRQKERRKLANASNLDKEEDVDDDDDDGDFDAQSTLSDADLESFFKKSAAGTTTLSSDKGTSKADDNKFVSRNFTPSNASESIAGIMNDTVVLTAAGRAEVEAHLGACGSLMRRQHRVDGVAEVAFAMREHKVTLATVPTPSADSHRSCMLSTHKSSNSGANEKTVKAMFSISQTARKDVNDGVLNAWSTIARSMDINVGENKSIHAPSGASGARAKALGSLAVAGKALPSSLFTVRFSVLSTMVVLGFLESRFPGVMFFTYRRDEGSPPMDSTLFGPHMNNICRHPLALRLKENGAKLMSAGETTAPSASSIFGFDLRLIKNFNPKSSDEEVSSVNSFDLSHPNYEKVQCWWNARRPIFERVKSFLGLDLKADAKDAQLPSDPEQNQGIKEGTKKPPADKHKKHVVKPASLAATKAAILKASYQPDLKDMDILMRSRAVIVDLGNACWTHRHFSEDIQTRQYRAPEVLIGSKYDASADIWSLGCITFELLTGDLLFDPRAGEDYDRDEDHLAMFQELLGKMPKKLALAGKYSKNFFDKKGNLKNIKQLKFWPVDEVLHEKYHFAREDAEEVADFITPCLDFDPSERATGLECLQNGWLQEDNEDKGR</sequence>
<feature type="compositionally biased region" description="Gly residues" evidence="9">
    <location>
        <begin position="71"/>
        <end position="80"/>
    </location>
</feature>
<evidence type="ECO:0000256" key="8">
    <source>
        <dbReference type="ARBA" id="ARBA00048679"/>
    </source>
</evidence>
<feature type="compositionally biased region" description="Polar residues" evidence="9">
    <location>
        <begin position="24"/>
        <end position="35"/>
    </location>
</feature>
<feature type="region of interest" description="Disordered" evidence="9">
    <location>
        <begin position="1"/>
        <end position="35"/>
    </location>
</feature>
<feature type="compositionally biased region" description="Basic residues" evidence="9">
    <location>
        <begin position="128"/>
        <end position="137"/>
    </location>
</feature>
<feature type="compositionally biased region" description="Basic residues" evidence="9">
    <location>
        <begin position="398"/>
        <end position="414"/>
    </location>
</feature>
<feature type="domain" description="Protein kinase" evidence="10">
    <location>
        <begin position="665"/>
        <end position="1004"/>
    </location>
</feature>
<keyword evidence="3" id="KW-0808">Transferase</keyword>
<evidence type="ECO:0000256" key="1">
    <source>
        <dbReference type="ARBA" id="ARBA00012513"/>
    </source>
</evidence>
<evidence type="ECO:0000259" key="10">
    <source>
        <dbReference type="PROSITE" id="PS50011"/>
    </source>
</evidence>
<feature type="region of interest" description="Disordered" evidence="9">
    <location>
        <begin position="102"/>
        <end position="438"/>
    </location>
</feature>
<evidence type="ECO:0000256" key="4">
    <source>
        <dbReference type="ARBA" id="ARBA00022741"/>
    </source>
</evidence>
<accession>A0ABD3ML71</accession>
<comment type="caution">
    <text evidence="11">The sequence shown here is derived from an EMBL/GenBank/DDBJ whole genome shotgun (WGS) entry which is preliminary data.</text>
</comment>
<feature type="region of interest" description="Disordered" evidence="9">
    <location>
        <begin position="782"/>
        <end position="810"/>
    </location>
</feature>
<evidence type="ECO:0000313" key="12">
    <source>
        <dbReference type="Proteomes" id="UP001530293"/>
    </source>
</evidence>
<dbReference type="PROSITE" id="PS50011">
    <property type="entry name" value="PROTEIN_KINASE_DOM"/>
    <property type="match status" value="1"/>
</dbReference>
<feature type="compositionally biased region" description="Acidic residues" evidence="9">
    <location>
        <begin position="146"/>
        <end position="160"/>
    </location>
</feature>
<dbReference type="EC" id="2.7.11.1" evidence="1"/>
<evidence type="ECO:0000256" key="3">
    <source>
        <dbReference type="ARBA" id="ARBA00022679"/>
    </source>
</evidence>
<keyword evidence="2" id="KW-0723">Serine/threonine-protein kinase</keyword>
<evidence type="ECO:0000256" key="9">
    <source>
        <dbReference type="SAM" id="MobiDB-lite"/>
    </source>
</evidence>
<evidence type="ECO:0000313" key="11">
    <source>
        <dbReference type="EMBL" id="KAL3764821.1"/>
    </source>
</evidence>
<keyword evidence="4" id="KW-0547">Nucleotide-binding</keyword>
<comment type="catalytic activity">
    <reaction evidence="8">
        <text>L-seryl-[protein] + ATP = O-phospho-L-seryl-[protein] + ADP + H(+)</text>
        <dbReference type="Rhea" id="RHEA:17989"/>
        <dbReference type="Rhea" id="RHEA-COMP:9863"/>
        <dbReference type="Rhea" id="RHEA-COMP:11604"/>
        <dbReference type="ChEBI" id="CHEBI:15378"/>
        <dbReference type="ChEBI" id="CHEBI:29999"/>
        <dbReference type="ChEBI" id="CHEBI:30616"/>
        <dbReference type="ChEBI" id="CHEBI:83421"/>
        <dbReference type="ChEBI" id="CHEBI:456216"/>
        <dbReference type="EC" id="2.7.11.1"/>
    </reaction>
</comment>
<comment type="catalytic activity">
    <reaction evidence="7">
        <text>L-threonyl-[protein] + ATP = O-phospho-L-threonyl-[protein] + ADP + H(+)</text>
        <dbReference type="Rhea" id="RHEA:46608"/>
        <dbReference type="Rhea" id="RHEA-COMP:11060"/>
        <dbReference type="Rhea" id="RHEA-COMP:11605"/>
        <dbReference type="ChEBI" id="CHEBI:15378"/>
        <dbReference type="ChEBI" id="CHEBI:30013"/>
        <dbReference type="ChEBI" id="CHEBI:30616"/>
        <dbReference type="ChEBI" id="CHEBI:61977"/>
        <dbReference type="ChEBI" id="CHEBI:456216"/>
        <dbReference type="EC" id="2.7.11.1"/>
    </reaction>
</comment>
<keyword evidence="5" id="KW-0418">Kinase</keyword>
<feature type="compositionally biased region" description="Acidic residues" evidence="9">
    <location>
        <begin position="422"/>
        <end position="435"/>
    </location>
</feature>
<feature type="compositionally biased region" description="Low complexity" evidence="9">
    <location>
        <begin position="11"/>
        <end position="22"/>
    </location>
</feature>
<dbReference type="GO" id="GO:0004674">
    <property type="term" value="F:protein serine/threonine kinase activity"/>
    <property type="evidence" value="ECO:0007669"/>
    <property type="project" value="UniProtKB-KW"/>
</dbReference>
<dbReference type="InterPro" id="IPR051334">
    <property type="entry name" value="SRPK"/>
</dbReference>
<proteinExistence type="predicted"/>
<feature type="compositionally biased region" description="Low complexity" evidence="9">
    <location>
        <begin position="102"/>
        <end position="124"/>
    </location>
</feature>
<dbReference type="Pfam" id="PF00069">
    <property type="entry name" value="Pkinase"/>
    <property type="match status" value="1"/>
</dbReference>
<feature type="compositionally biased region" description="Low complexity" evidence="9">
    <location>
        <begin position="57"/>
        <end position="70"/>
    </location>
</feature>
<evidence type="ECO:0000256" key="2">
    <source>
        <dbReference type="ARBA" id="ARBA00022527"/>
    </source>
</evidence>
<keyword evidence="6" id="KW-0067">ATP-binding</keyword>
<reference evidence="11 12" key="1">
    <citation type="submission" date="2024-10" db="EMBL/GenBank/DDBJ databases">
        <title>Updated reference genomes for cyclostephanoid diatoms.</title>
        <authorList>
            <person name="Roberts W.R."/>
            <person name="Alverson A.J."/>
        </authorList>
    </citation>
    <scope>NUCLEOTIDE SEQUENCE [LARGE SCALE GENOMIC DNA]</scope>
    <source>
        <strain evidence="11 12">AJA232-27</strain>
    </source>
</reference>
<dbReference type="PANTHER" id="PTHR47634">
    <property type="entry name" value="PROTEIN KINASE DOMAIN-CONTAINING PROTEIN-RELATED"/>
    <property type="match status" value="1"/>
</dbReference>
<feature type="compositionally biased region" description="Basic residues" evidence="9">
    <location>
        <begin position="185"/>
        <end position="198"/>
    </location>
</feature>
<feature type="compositionally biased region" description="Gly residues" evidence="9">
    <location>
        <begin position="199"/>
        <end position="209"/>
    </location>
</feature>
<feature type="compositionally biased region" description="Gly residues" evidence="9">
    <location>
        <begin position="219"/>
        <end position="236"/>
    </location>
</feature>
<evidence type="ECO:0000256" key="6">
    <source>
        <dbReference type="ARBA" id="ARBA00022840"/>
    </source>
</evidence>
<dbReference type="InterPro" id="IPR011009">
    <property type="entry name" value="Kinase-like_dom_sf"/>
</dbReference>
<dbReference type="AlphaFoldDB" id="A0ABD3ML71"/>
<evidence type="ECO:0000256" key="7">
    <source>
        <dbReference type="ARBA" id="ARBA00047899"/>
    </source>
</evidence>
<dbReference type="SUPFAM" id="SSF56112">
    <property type="entry name" value="Protein kinase-like (PK-like)"/>
    <property type="match status" value="1"/>
</dbReference>
<feature type="compositionally biased region" description="Basic residues" evidence="9">
    <location>
        <begin position="1"/>
        <end position="10"/>
    </location>
</feature>
<dbReference type="FunFam" id="1.10.510.10:FF:001654">
    <property type="entry name" value="SRSF protein kinase 3"/>
    <property type="match status" value="1"/>
</dbReference>
<name>A0ABD3ML71_9STRA</name>
<dbReference type="Proteomes" id="UP001530293">
    <property type="component" value="Unassembled WGS sequence"/>
</dbReference>
<dbReference type="Gene3D" id="1.10.510.10">
    <property type="entry name" value="Transferase(Phosphotransferase) domain 1"/>
    <property type="match status" value="1"/>
</dbReference>
<evidence type="ECO:0000256" key="5">
    <source>
        <dbReference type="ARBA" id="ARBA00022777"/>
    </source>
</evidence>
<feature type="compositionally biased region" description="Low complexity" evidence="9">
    <location>
        <begin position="288"/>
        <end position="311"/>
    </location>
</feature>
<dbReference type="SMART" id="SM00220">
    <property type="entry name" value="S_TKc"/>
    <property type="match status" value="1"/>
</dbReference>
<organism evidence="11 12">
    <name type="scientific">Discostella pseudostelligera</name>
    <dbReference type="NCBI Taxonomy" id="259834"/>
    <lineage>
        <taxon>Eukaryota</taxon>
        <taxon>Sar</taxon>
        <taxon>Stramenopiles</taxon>
        <taxon>Ochrophyta</taxon>
        <taxon>Bacillariophyta</taxon>
        <taxon>Coscinodiscophyceae</taxon>
        <taxon>Thalassiosirophycidae</taxon>
        <taxon>Stephanodiscales</taxon>
        <taxon>Stephanodiscaceae</taxon>
        <taxon>Discostella</taxon>
    </lineage>
</organism>